<protein>
    <recommendedName>
        <fullName evidence="7">Aspartate--ammonia ligase</fullName>
        <ecNumber evidence="7">6.3.1.1</ecNumber>
    </recommendedName>
</protein>
<dbReference type="AlphaFoldDB" id="A0A318D2D6"/>
<keyword evidence="1" id="KW-0963">Cytoplasm</keyword>
<evidence type="ECO:0000256" key="7">
    <source>
        <dbReference type="NCBIfam" id="TIGR00669"/>
    </source>
</evidence>
<dbReference type="InterPro" id="IPR004618">
    <property type="entry name" value="AsnA"/>
</dbReference>
<evidence type="ECO:0000259" key="8">
    <source>
        <dbReference type="PROSITE" id="PS50862"/>
    </source>
</evidence>
<reference evidence="9 10" key="1">
    <citation type="submission" date="2018-05" db="EMBL/GenBank/DDBJ databases">
        <title>Kangiella spongicola genome sequence.</title>
        <authorList>
            <person name="Maclea K.S."/>
            <person name="Goen A.E."/>
            <person name="Kelley C."/>
            <person name="Underriner A."/>
            <person name="Silverwood T."/>
            <person name="Trachtenberg A.M."/>
        </authorList>
    </citation>
    <scope>NUCLEOTIDE SEQUENCE [LARGE SCALE GENOMIC DNA]</scope>
    <source>
        <strain evidence="9 10">ATCC BAA-2076</strain>
    </source>
</reference>
<keyword evidence="2 9" id="KW-0436">Ligase</keyword>
<dbReference type="NCBIfam" id="TIGR00669">
    <property type="entry name" value="asnA"/>
    <property type="match status" value="1"/>
</dbReference>
<evidence type="ECO:0000256" key="6">
    <source>
        <dbReference type="ARBA" id="ARBA00022888"/>
    </source>
</evidence>
<proteinExistence type="predicted"/>
<dbReference type="Proteomes" id="UP000247689">
    <property type="component" value="Unassembled WGS sequence"/>
</dbReference>
<sequence length="330" mass="37560">MKKLAKEAFIQDQRLIQQAKSFFLEKLSKELSLLEVQAPILTFQGDGIQDDLNGVEKPVAVQSQTLSRPLEIVQSLAKWKRQLLARSDFDIGTGIVTQMRAIRPDEEALTERHSLYVDQWDWEKVMSADETSLDYLRETVETLYKAMRATDQLVASAMQREPLLPTEITFIQSEDLMKQYPGLSPSQREYRVCKEYGAVFIIGIGGELSDGTIHDGRAPDYDDWSSPTDDGYYGLNGDILVWNPVLEDAFELSSMGIRVSPDVMLQQLQIRNCEHRLNYLWHQQLMAGHLPQTIGGGIGQSRLMMFLLQKAHIGQVQFSVWPEELEIPVL</sequence>
<dbReference type="GO" id="GO:0005524">
    <property type="term" value="F:ATP binding"/>
    <property type="evidence" value="ECO:0007669"/>
    <property type="project" value="UniProtKB-KW"/>
</dbReference>
<accession>A0A318D2D6</accession>
<dbReference type="GO" id="GO:0006529">
    <property type="term" value="P:asparagine biosynthetic process"/>
    <property type="evidence" value="ECO:0007669"/>
    <property type="project" value="UniProtKB-UniRule"/>
</dbReference>
<dbReference type="Gene3D" id="3.30.930.10">
    <property type="entry name" value="Bira Bifunctional Protein, Domain 2"/>
    <property type="match status" value="1"/>
</dbReference>
<dbReference type="RefSeq" id="WP_110201205.1">
    <property type="nucleotide sequence ID" value="NZ_QICH01000002.1"/>
</dbReference>
<dbReference type="OrthoDB" id="3185462at2"/>
<dbReference type="EC" id="6.3.1.1" evidence="7"/>
<evidence type="ECO:0000256" key="4">
    <source>
        <dbReference type="ARBA" id="ARBA00022741"/>
    </source>
</evidence>
<keyword evidence="10" id="KW-1185">Reference proteome</keyword>
<dbReference type="EMBL" id="QICH01000002">
    <property type="protein sequence ID" value="PXF63402.1"/>
    <property type="molecule type" value="Genomic_DNA"/>
</dbReference>
<keyword evidence="6" id="KW-0061">Asparagine biosynthesis</keyword>
<evidence type="ECO:0000256" key="1">
    <source>
        <dbReference type="ARBA" id="ARBA00022490"/>
    </source>
</evidence>
<dbReference type="PANTHER" id="PTHR30073:SF5">
    <property type="entry name" value="ASPARTATE--AMMONIA LIGASE"/>
    <property type="match status" value="1"/>
</dbReference>
<dbReference type="GO" id="GO:0004071">
    <property type="term" value="F:aspartate-ammonia ligase activity"/>
    <property type="evidence" value="ECO:0007669"/>
    <property type="project" value="UniProtKB-UniRule"/>
</dbReference>
<dbReference type="InterPro" id="IPR045864">
    <property type="entry name" value="aa-tRNA-synth_II/BPL/LPL"/>
</dbReference>
<keyword evidence="4" id="KW-0547">Nucleotide-binding</keyword>
<feature type="domain" description="Aminoacyl-transfer RNA synthetases class-II family profile" evidence="8">
    <location>
        <begin position="13"/>
        <end position="322"/>
    </location>
</feature>
<dbReference type="GO" id="GO:0005829">
    <property type="term" value="C:cytosol"/>
    <property type="evidence" value="ECO:0007669"/>
    <property type="project" value="TreeGrafter"/>
</dbReference>
<dbReference type="InterPro" id="IPR006195">
    <property type="entry name" value="aa-tRNA-synth_II"/>
</dbReference>
<gene>
    <name evidence="9" type="ORF">DL796_08200</name>
</gene>
<evidence type="ECO:0000256" key="3">
    <source>
        <dbReference type="ARBA" id="ARBA00022605"/>
    </source>
</evidence>
<dbReference type="PIRSF" id="PIRSF001555">
    <property type="entry name" value="Asp_ammon_ligase"/>
    <property type="match status" value="1"/>
</dbReference>
<evidence type="ECO:0000256" key="2">
    <source>
        <dbReference type="ARBA" id="ARBA00022598"/>
    </source>
</evidence>
<evidence type="ECO:0000256" key="5">
    <source>
        <dbReference type="ARBA" id="ARBA00022840"/>
    </source>
</evidence>
<evidence type="ECO:0000313" key="10">
    <source>
        <dbReference type="Proteomes" id="UP000247689"/>
    </source>
</evidence>
<keyword evidence="3" id="KW-0028">Amino-acid biosynthesis</keyword>
<dbReference type="PANTHER" id="PTHR30073">
    <property type="entry name" value="ASPARTATE--AMMONIA LIGASE"/>
    <property type="match status" value="1"/>
</dbReference>
<dbReference type="SUPFAM" id="SSF55681">
    <property type="entry name" value="Class II aaRS and biotin synthetases"/>
    <property type="match status" value="1"/>
</dbReference>
<evidence type="ECO:0000313" key="9">
    <source>
        <dbReference type="EMBL" id="PXF63402.1"/>
    </source>
</evidence>
<comment type="caution">
    <text evidence="9">The sequence shown here is derived from an EMBL/GenBank/DDBJ whole genome shotgun (WGS) entry which is preliminary data.</text>
</comment>
<dbReference type="Pfam" id="PF03590">
    <property type="entry name" value="AsnA"/>
    <property type="match status" value="1"/>
</dbReference>
<dbReference type="PROSITE" id="PS50862">
    <property type="entry name" value="AA_TRNA_LIGASE_II"/>
    <property type="match status" value="1"/>
</dbReference>
<keyword evidence="5" id="KW-0067">ATP-binding</keyword>
<organism evidence="9 10">
    <name type="scientific">Kangiella spongicola</name>
    <dbReference type="NCBI Taxonomy" id="796379"/>
    <lineage>
        <taxon>Bacteria</taxon>
        <taxon>Pseudomonadati</taxon>
        <taxon>Pseudomonadota</taxon>
        <taxon>Gammaproteobacteria</taxon>
        <taxon>Kangiellales</taxon>
        <taxon>Kangiellaceae</taxon>
        <taxon>Kangiella</taxon>
    </lineage>
</organism>
<name>A0A318D2D6_9GAMM</name>